<name>R7QQC9_CHOCR</name>
<evidence type="ECO:0000313" key="3">
    <source>
        <dbReference type="Proteomes" id="UP000012073"/>
    </source>
</evidence>
<dbReference type="GeneID" id="17318722"/>
<dbReference type="OrthoDB" id="10491404at2759"/>
<proteinExistence type="predicted"/>
<dbReference type="AlphaFoldDB" id="R7QQC9"/>
<gene>
    <name evidence="2" type="ORF">CHC_T00000852001</name>
</gene>
<reference evidence="3" key="1">
    <citation type="journal article" date="2013" name="Proc. Natl. Acad. Sci. U.S.A.">
        <title>Genome structure and metabolic features in the red seaweed Chondrus crispus shed light on evolution of the Archaeplastida.</title>
        <authorList>
            <person name="Collen J."/>
            <person name="Porcel B."/>
            <person name="Carre W."/>
            <person name="Ball S.G."/>
            <person name="Chaparro C."/>
            <person name="Tonon T."/>
            <person name="Barbeyron T."/>
            <person name="Michel G."/>
            <person name="Noel B."/>
            <person name="Valentin K."/>
            <person name="Elias M."/>
            <person name="Artiguenave F."/>
            <person name="Arun A."/>
            <person name="Aury J.M."/>
            <person name="Barbosa-Neto J.F."/>
            <person name="Bothwell J.H."/>
            <person name="Bouget F.Y."/>
            <person name="Brillet L."/>
            <person name="Cabello-Hurtado F."/>
            <person name="Capella-Gutierrez S."/>
            <person name="Charrier B."/>
            <person name="Cladiere L."/>
            <person name="Cock J.M."/>
            <person name="Coelho S.M."/>
            <person name="Colleoni C."/>
            <person name="Czjzek M."/>
            <person name="Da Silva C."/>
            <person name="Delage L."/>
            <person name="Denoeud F."/>
            <person name="Deschamps P."/>
            <person name="Dittami S.M."/>
            <person name="Gabaldon T."/>
            <person name="Gachon C.M."/>
            <person name="Groisillier A."/>
            <person name="Herve C."/>
            <person name="Jabbari K."/>
            <person name="Katinka M."/>
            <person name="Kloareg B."/>
            <person name="Kowalczyk N."/>
            <person name="Labadie K."/>
            <person name="Leblanc C."/>
            <person name="Lopez P.J."/>
            <person name="McLachlan D.H."/>
            <person name="Meslet-Cladiere L."/>
            <person name="Moustafa A."/>
            <person name="Nehr Z."/>
            <person name="Nyvall Collen P."/>
            <person name="Panaud O."/>
            <person name="Partensky F."/>
            <person name="Poulain J."/>
            <person name="Rensing S.A."/>
            <person name="Rousvoal S."/>
            <person name="Samson G."/>
            <person name="Symeonidi A."/>
            <person name="Weissenbach J."/>
            <person name="Zambounis A."/>
            <person name="Wincker P."/>
            <person name="Boyen C."/>
        </authorList>
    </citation>
    <scope>NUCLEOTIDE SEQUENCE [LARGE SCALE GENOMIC DNA]</scope>
    <source>
        <strain evidence="3">cv. Stackhouse</strain>
    </source>
</reference>
<protein>
    <submittedName>
        <fullName evidence="2">Uncharacterized protein</fullName>
    </submittedName>
</protein>
<dbReference type="KEGG" id="ccp:CHC_T00000852001"/>
<evidence type="ECO:0000313" key="2">
    <source>
        <dbReference type="EMBL" id="CDF40707.1"/>
    </source>
</evidence>
<dbReference type="Proteomes" id="UP000012073">
    <property type="component" value="Unassembled WGS sequence"/>
</dbReference>
<organism evidence="2 3">
    <name type="scientific">Chondrus crispus</name>
    <name type="common">Carrageen Irish moss</name>
    <name type="synonym">Polymorpha crispa</name>
    <dbReference type="NCBI Taxonomy" id="2769"/>
    <lineage>
        <taxon>Eukaryota</taxon>
        <taxon>Rhodophyta</taxon>
        <taxon>Florideophyceae</taxon>
        <taxon>Rhodymeniophycidae</taxon>
        <taxon>Gigartinales</taxon>
        <taxon>Gigartinaceae</taxon>
        <taxon>Chondrus</taxon>
    </lineage>
</organism>
<evidence type="ECO:0000256" key="1">
    <source>
        <dbReference type="SAM" id="MobiDB-lite"/>
    </source>
</evidence>
<accession>R7QQC9</accession>
<keyword evidence="3" id="KW-1185">Reference proteome</keyword>
<sequence>MYALYHNRQPFLTRLRAFARAFARAAHAVNLLSLVLSQTSSDVQQYLQPTSARRRSSSSATSQAQVPRSLRRLLKLASSPDSLAVLHRLAGGVAQGVTRELQKPRNPANSFASEYVPDTHSPQYLHDLMEALAAPAGQAVVRNVVSTAVREGVDALADANDRRRDPCHRPWPEVVVAGLTSDKGRQLVVDVATNVARTVVPAVMQAQAAAPCEIPSMTTLSPAASPLRKKRPPSCSPAARTSFPLAGESPISKQLVMSVMQAQGGSGIVERLALLAIRDKALVREVVRTVVSEAVRTYLTTQAKLREEGVAVDAARAAAASAVSVAAPNAGKDARKPEPPTPETEDALEQRAGNSLWKLLIKSAVVDLKQALLDRAPREGSAGWLIF</sequence>
<dbReference type="RefSeq" id="XP_005711001.1">
    <property type="nucleotide sequence ID" value="XM_005710944.1"/>
</dbReference>
<dbReference type="EMBL" id="HG002232">
    <property type="protein sequence ID" value="CDF40707.1"/>
    <property type="molecule type" value="Genomic_DNA"/>
</dbReference>
<dbReference type="Gramene" id="CDF40707">
    <property type="protein sequence ID" value="CDF40707"/>
    <property type="gene ID" value="CHC_T00000852001"/>
</dbReference>
<feature type="region of interest" description="Disordered" evidence="1">
    <location>
        <begin position="326"/>
        <end position="349"/>
    </location>
</feature>